<dbReference type="PANTHER" id="PTHR32083">
    <property type="entry name" value="CILIA AND FLAGELLA-ASSOCIATED PROTEIN 58-RELATED"/>
    <property type="match status" value="1"/>
</dbReference>
<dbReference type="EMBL" id="JADAQX010000638">
    <property type="protein sequence ID" value="KAF8819691.1"/>
    <property type="molecule type" value="Genomic_DNA"/>
</dbReference>
<keyword evidence="1 2" id="KW-0175">Coiled coil</keyword>
<evidence type="ECO:0000259" key="3">
    <source>
        <dbReference type="Pfam" id="PF21771"/>
    </source>
</evidence>
<evidence type="ECO:0000256" key="2">
    <source>
        <dbReference type="SAM" id="Coils"/>
    </source>
</evidence>
<keyword evidence="4" id="KW-0282">Flagellum</keyword>
<feature type="coiled-coil region" evidence="2">
    <location>
        <begin position="384"/>
        <end position="467"/>
    </location>
</feature>
<dbReference type="Gene3D" id="1.10.287.1490">
    <property type="match status" value="1"/>
</dbReference>
<feature type="coiled-coil region" evidence="2">
    <location>
        <begin position="52"/>
        <end position="93"/>
    </location>
</feature>
<dbReference type="InterPro" id="IPR049270">
    <property type="entry name" value="CFAP58_CC"/>
</dbReference>
<sequence length="480" mass="55646">MCANIDKQAMESLFSQSRALNKNILDFGSTAEMHRGILKQRDIEAIHLQKEITEHKKEIAVTVQRIEELQRHKEKLSSELSKAKLKYTGALEELRSHEMGAKDLQGDIAQLKSRITQQKGLYAVVRAERNTYSNEIMRKKSEITDLKSKFKVMFQQIEKLKKGIKEKDESIVQQHYEARKLKLENEHIQRKLLKASKSLPQLQGVVDTQKSVHCIVHLKAEMAKLEITIQQAEARKENQSEENRMIIAEKESLNAQLAKRNVETSLLLEKIKVQKCTLSKAMMENTVQSTKIKNCNKHIASLRRELNNAKNNAQKTQDIEKEIAALQKDYLLEKLKVAALSEELQKPTRMHKWRKLEAVEPALFEMLQKCQFLQKSLLAKSEQVATKNIEIEEKEKLYQQLQALLERHPGPQILHELTLSRKVRALHEKSLQIRALTSELKEYRTKITSYKNEIEQLSLELHDLRKGIQENLSNEIPLTH</sequence>
<proteinExistence type="predicted"/>
<name>A0ABQ7J6S8_9APIC</name>
<dbReference type="Proteomes" id="UP000823046">
    <property type="component" value="Unassembled WGS sequence"/>
</dbReference>
<keyword evidence="5" id="KW-1185">Reference proteome</keyword>
<gene>
    <name evidence="4" type="ORF">IE077_004617</name>
</gene>
<reference evidence="4 5" key="1">
    <citation type="journal article" date="2020" name="bioRxiv">
        <title>Metabolic contributions of an alphaproteobacterial endosymbiont in the apicomplexan Cardiosporidium cionae.</title>
        <authorList>
            <person name="Hunter E.S."/>
            <person name="Paight C.J."/>
            <person name="Lane C.E."/>
        </authorList>
    </citation>
    <scope>NUCLEOTIDE SEQUENCE [LARGE SCALE GENOMIC DNA]</scope>
    <source>
        <strain evidence="4">ESH_2018</strain>
    </source>
</reference>
<comment type="caution">
    <text evidence="4">The sequence shown here is derived from an EMBL/GenBank/DDBJ whole genome shotgun (WGS) entry which is preliminary data.</text>
</comment>
<dbReference type="Pfam" id="PF21771">
    <property type="entry name" value="CFAP58_CC"/>
    <property type="match status" value="1"/>
</dbReference>
<organism evidence="4 5">
    <name type="scientific">Cardiosporidium cionae</name>
    <dbReference type="NCBI Taxonomy" id="476202"/>
    <lineage>
        <taxon>Eukaryota</taxon>
        <taxon>Sar</taxon>
        <taxon>Alveolata</taxon>
        <taxon>Apicomplexa</taxon>
        <taxon>Aconoidasida</taxon>
        <taxon>Nephromycida</taxon>
        <taxon>Cardiosporidium</taxon>
    </lineage>
</organism>
<feature type="coiled-coil region" evidence="2">
    <location>
        <begin position="215"/>
        <end position="256"/>
    </location>
</feature>
<evidence type="ECO:0000256" key="1">
    <source>
        <dbReference type="ARBA" id="ARBA00023054"/>
    </source>
</evidence>
<dbReference type="PANTHER" id="PTHR32083:SF0">
    <property type="entry name" value="CILIA AND FLAGELLA-ASSOCIATED PROTEIN 58"/>
    <property type="match status" value="1"/>
</dbReference>
<feature type="domain" description="Cilia- and flagella-associated protein 58 central coiled coil" evidence="3">
    <location>
        <begin position="3"/>
        <end position="305"/>
    </location>
</feature>
<keyword evidence="4" id="KW-0969">Cilium</keyword>
<evidence type="ECO:0000313" key="4">
    <source>
        <dbReference type="EMBL" id="KAF8819691.1"/>
    </source>
</evidence>
<protein>
    <submittedName>
        <fullName evidence="4">Flagellar associated protein</fullName>
    </submittedName>
</protein>
<evidence type="ECO:0000313" key="5">
    <source>
        <dbReference type="Proteomes" id="UP000823046"/>
    </source>
</evidence>
<feature type="coiled-coil region" evidence="2">
    <location>
        <begin position="292"/>
        <end position="329"/>
    </location>
</feature>
<keyword evidence="4" id="KW-0966">Cell projection</keyword>
<accession>A0ABQ7J6S8</accession>